<reference evidence="13" key="1">
    <citation type="submission" date="2021-02" db="EMBL/GenBank/DDBJ databases">
        <authorList>
            <person name="Nowell W R."/>
        </authorList>
    </citation>
    <scope>NUCLEOTIDE SEQUENCE</scope>
</reference>
<evidence type="ECO:0000259" key="11">
    <source>
        <dbReference type="Pfam" id="PF26253"/>
    </source>
</evidence>
<dbReference type="Pfam" id="PF26253">
    <property type="entry name" value="RdRP_head"/>
    <property type="match status" value="1"/>
</dbReference>
<name>A0A814LCL1_9BILA</name>
<dbReference type="InterPro" id="IPR058752">
    <property type="entry name" value="RDRP_C_head"/>
</dbReference>
<protein>
    <recommendedName>
        <fullName evidence="2">RNA-directed RNA polymerase</fullName>
        <ecNumber evidence="2">2.7.7.48</ecNumber>
    </recommendedName>
</protein>
<keyword evidence="6" id="KW-0694">RNA-binding</keyword>
<dbReference type="Proteomes" id="UP000663870">
    <property type="component" value="Unassembled WGS sequence"/>
</dbReference>
<evidence type="ECO:0000256" key="2">
    <source>
        <dbReference type="ARBA" id="ARBA00012494"/>
    </source>
</evidence>
<keyword evidence="14" id="KW-1185">Reference proteome</keyword>
<dbReference type="GO" id="GO:0030422">
    <property type="term" value="P:siRNA processing"/>
    <property type="evidence" value="ECO:0007669"/>
    <property type="project" value="TreeGrafter"/>
</dbReference>
<evidence type="ECO:0000256" key="6">
    <source>
        <dbReference type="ARBA" id="ARBA00022884"/>
    </source>
</evidence>
<feature type="region of interest" description="Disordered" evidence="9">
    <location>
        <begin position="770"/>
        <end position="790"/>
    </location>
</feature>
<gene>
    <name evidence="13" type="ORF">JXQ802_LOCUS17338</name>
    <name evidence="12" type="ORF">PYM288_LOCUS14078</name>
</gene>
<evidence type="ECO:0000256" key="8">
    <source>
        <dbReference type="ARBA" id="ARBA00048744"/>
    </source>
</evidence>
<evidence type="ECO:0000256" key="5">
    <source>
        <dbReference type="ARBA" id="ARBA00022695"/>
    </source>
</evidence>
<evidence type="ECO:0000313" key="13">
    <source>
        <dbReference type="EMBL" id="CAF1064291.1"/>
    </source>
</evidence>
<dbReference type="InterPro" id="IPR007855">
    <property type="entry name" value="RDRP"/>
</dbReference>
<keyword evidence="3" id="KW-0696">RNA-directed RNA polymerase</keyword>
<feature type="domain" description="RDRP C-terminal head" evidence="11">
    <location>
        <begin position="1426"/>
        <end position="1556"/>
    </location>
</feature>
<dbReference type="EMBL" id="CAJNOL010000437">
    <property type="protein sequence ID" value="CAF1064291.1"/>
    <property type="molecule type" value="Genomic_DNA"/>
</dbReference>
<keyword evidence="4" id="KW-0808">Transferase</keyword>
<dbReference type="Proteomes" id="UP000663854">
    <property type="component" value="Unassembled WGS sequence"/>
</dbReference>
<dbReference type="PANTHER" id="PTHR23079">
    <property type="entry name" value="RNA-DEPENDENT RNA POLYMERASE"/>
    <property type="match status" value="1"/>
</dbReference>
<evidence type="ECO:0000313" key="14">
    <source>
        <dbReference type="Proteomes" id="UP000663870"/>
    </source>
</evidence>
<keyword evidence="7" id="KW-0943">RNA-mediated gene silencing</keyword>
<feature type="compositionally biased region" description="Polar residues" evidence="9">
    <location>
        <begin position="780"/>
        <end position="790"/>
    </location>
</feature>
<dbReference type="GO" id="GO:0031380">
    <property type="term" value="C:nuclear RNA-directed RNA polymerase complex"/>
    <property type="evidence" value="ECO:0007669"/>
    <property type="project" value="TreeGrafter"/>
</dbReference>
<evidence type="ECO:0000256" key="3">
    <source>
        <dbReference type="ARBA" id="ARBA00022484"/>
    </source>
</evidence>
<dbReference type="Pfam" id="PF05183">
    <property type="entry name" value="RdRP"/>
    <property type="match status" value="1"/>
</dbReference>
<evidence type="ECO:0000256" key="1">
    <source>
        <dbReference type="ARBA" id="ARBA00005762"/>
    </source>
</evidence>
<dbReference type="EC" id="2.7.7.48" evidence="2"/>
<dbReference type="InterPro" id="IPR057596">
    <property type="entry name" value="RDRP_core"/>
</dbReference>
<keyword evidence="5" id="KW-0548">Nucleotidyltransferase</keyword>
<sequence length="1919" mass="223012">MSVYTTDCDEDNPFNNSPSDEDNESELVELQAEGFADYVHRLDTEQNERLQEEEQEIVRLWKARNNVLSQLEFTKEPNNDNISISEVESPYDDNESIISQQTNYSKCIKNGGSKSSCISFSTRLRNKPSIITSSPPPTTTTTTTTITTTTSSFVNRNINNRNGYASSITSNDPYDDRSSGVGSLILSPVQSPVMWRSEKVLGRGLCSSSIDYNHMNIGEGHLVKPYSRTNTYSESDAFKDIDTSKENGYFATMRARMEATAASTNSNNTPISFDDQYINPPLLSNTKKSHFDYDEEFNYHQTYILPKLIQEEKERRKQETTIDFSFKIGLDEPITNTNSDGTIIEDEPYLSIIVDNNNNGLKRVCSIFDQHQLVYDRENILHDQWCYGLISYTFLLKQSVKIVNSSVMKLLQQQLKHNDTFWLSNGLKKRPIFNDSFFNIDETSSMSMNGITSISTTNCQTTGALIETTRLNKYRQLARCFFYVNCQMEWSSGALIAMNLFSPYEKLSKQPNEKWELRFREDFVDFIYQTKEKSNPKYEYIKRLQANFIDKSVIITTNSDGFVLYIQMKGNIIELINYEPWWVARKHREQNKPVMTQRQAIQRQAHVINPLPFCSTIRISIKVSRVKDSSQRKNDRRYKNQTIDDYEFRMDCILINNIRVAFREFLAFFYRHRIQICFAGSIIDSSFKLSSYRIEQPVFNTFIKNYSWQMLLSLGYRFQQQVTQKFIDYLKTIEADDEFYQIALYIWRRAKEYHFVNTYEELMKYTNRQKENNHDRRTASSHVSSLMNPTRNRAHAPSVTITPTTICVKPFKLAKTNRVIREPKFGGVSNFCLVEIREETGDQLQANYFGTLRSKIDDYLKFGFKLTNDRNYRHLHHSQSQLKDKQYWFYWHDEKNKTNPSFDEAYKWMGDFENERVVAKHSARIAQCFTSSEATIRVLTEKTEIIDDIERNGYIFTDGVGTFSSRLRDEICSKMGYRRKFSVMQIRYGGCKGTVSVNPNLDYTEKQLILRKSMHKFISKHDMLELCKVSAPRPIHLNRQVIALLESRHIPHSTFLLLQNQHLLSLVESLLYLPSTHELLHERLPPHLQLRDLIFTAQIDLIHEPFFRQLITTMCKYEIKRIQDKTRIQISKNSGRNMFGIVDETATLQYGQVFCQYTVLDTEQLENFTRTNNIRSYNQEEIKKVVVGKIVVTKNPCHHPGDLRTFEAVDVPKLRHLVDCIVFPQLGERPHPNEISGSDLDGDEYAVFWHPDLIPTTENFPPYEYDSQEKPQKLNRPVTRDDIRQIVLEISEQDALGRLSNLHLAYTDKYNIRHRDAMLIAAAIAEEVDAAKTGKHPLTENEIAELAHKLDNERADFFNRPKQFNLYASSNAIGILFRAIRRSEPGWLKINRCLHTKTTIGLIQSSHISAHVQIDPLLVHSLSHLYHDEAEDLFKIYHDQISDIMYVYHFHSEVDLICKFDSQQQMISKQIDIADSAQVELTRLMNHIKNLFNDSKLKNGHPLKCLCEACDERRMARASACYIVTYEQPYTKKILSFAWLFSSWLVKLRRANLEKQNISYLPSNYFLVGQALFRSFLLLIENQSLRFIVDFNSSLNKDSCLLQLNYDIRIKKSIYIRVHLMEWAMLEIITGWLDRQEIFSTGKNSSKTAMRPTILLRTWKHITTQFVFAKYQPKICSELLLLQNRFLSKQQLTITNDKGTTVNLTLPKFASSASISSFPSVSSWWSDEMACQSYKLFLNLTAQCSQKHTLSDSSKRMDMAHLNEYLTLGLLVIAAENEFGNVTWQLLIEGKLAKHEYETSWIIEQLLNSSLVDNQIRLTALSIFSLESYLYPLIQTTLRTNDMSKISSFSPFFALFGDCRAHSFEIDCLLFCATKNRSMAEQADNVKCLFIVHIKRQRHANGIDISSLSRQSQEQETLI</sequence>
<comment type="similarity">
    <text evidence="1">Belongs to the RdRP family.</text>
</comment>
<dbReference type="GO" id="GO:0003968">
    <property type="term" value="F:RNA-directed RNA polymerase activity"/>
    <property type="evidence" value="ECO:0007669"/>
    <property type="project" value="UniProtKB-KW"/>
</dbReference>
<evidence type="ECO:0000256" key="9">
    <source>
        <dbReference type="SAM" id="MobiDB-lite"/>
    </source>
</evidence>
<dbReference type="PANTHER" id="PTHR23079:SF55">
    <property type="entry name" value="RNA-DIRECTED RNA POLYMERASE"/>
    <property type="match status" value="1"/>
</dbReference>
<feature type="domain" description="RDRP core" evidence="10">
    <location>
        <begin position="801"/>
        <end position="1380"/>
    </location>
</feature>
<feature type="region of interest" description="Disordered" evidence="9">
    <location>
        <begin position="1"/>
        <end position="26"/>
    </location>
</feature>
<accession>A0A814LCL1</accession>
<evidence type="ECO:0000256" key="4">
    <source>
        <dbReference type="ARBA" id="ARBA00022679"/>
    </source>
</evidence>
<dbReference type="GO" id="GO:0003723">
    <property type="term" value="F:RNA binding"/>
    <property type="evidence" value="ECO:0007669"/>
    <property type="project" value="UniProtKB-KW"/>
</dbReference>
<evidence type="ECO:0000256" key="7">
    <source>
        <dbReference type="ARBA" id="ARBA00023158"/>
    </source>
</evidence>
<comment type="caution">
    <text evidence="13">The sequence shown here is derived from an EMBL/GenBank/DDBJ whole genome shotgun (WGS) entry which is preliminary data.</text>
</comment>
<proteinExistence type="inferred from homology"/>
<comment type="catalytic activity">
    <reaction evidence="8">
        <text>RNA(n) + a ribonucleoside 5'-triphosphate = RNA(n+1) + diphosphate</text>
        <dbReference type="Rhea" id="RHEA:21248"/>
        <dbReference type="Rhea" id="RHEA-COMP:14527"/>
        <dbReference type="Rhea" id="RHEA-COMP:17342"/>
        <dbReference type="ChEBI" id="CHEBI:33019"/>
        <dbReference type="ChEBI" id="CHEBI:61557"/>
        <dbReference type="ChEBI" id="CHEBI:140395"/>
        <dbReference type="EC" id="2.7.7.48"/>
    </reaction>
</comment>
<evidence type="ECO:0000313" key="12">
    <source>
        <dbReference type="EMBL" id="CAF0990275.1"/>
    </source>
</evidence>
<dbReference type="EMBL" id="CAJNOH010000299">
    <property type="protein sequence ID" value="CAF0990275.1"/>
    <property type="molecule type" value="Genomic_DNA"/>
</dbReference>
<organism evidence="13 14">
    <name type="scientific">Rotaria sordida</name>
    <dbReference type="NCBI Taxonomy" id="392033"/>
    <lineage>
        <taxon>Eukaryota</taxon>
        <taxon>Metazoa</taxon>
        <taxon>Spiralia</taxon>
        <taxon>Gnathifera</taxon>
        <taxon>Rotifera</taxon>
        <taxon>Eurotatoria</taxon>
        <taxon>Bdelloidea</taxon>
        <taxon>Philodinida</taxon>
        <taxon>Philodinidae</taxon>
        <taxon>Rotaria</taxon>
    </lineage>
</organism>
<evidence type="ECO:0000259" key="10">
    <source>
        <dbReference type="Pfam" id="PF05183"/>
    </source>
</evidence>